<reference evidence="3" key="1">
    <citation type="submission" date="2022-07" db="EMBL/GenBank/DDBJ databases">
        <title>Evaluation of T. orientalis genome assembly methods using nanopore sequencing and analysis of variation between genomes.</title>
        <authorList>
            <person name="Yam J."/>
            <person name="Micallef M.L."/>
            <person name="Liu M."/>
            <person name="Djordjevic S.P."/>
            <person name="Bogema D.R."/>
            <person name="Jenkins C."/>
        </authorList>
    </citation>
    <scope>NUCLEOTIDE SEQUENCE</scope>
    <source>
        <strain evidence="3">Goon Nure</strain>
    </source>
</reference>
<protein>
    <submittedName>
        <fullName evidence="3">Uncharacterized protein</fullName>
    </submittedName>
</protein>
<feature type="compositionally biased region" description="Basic and acidic residues" evidence="2">
    <location>
        <begin position="202"/>
        <end position="213"/>
    </location>
</feature>
<organism evidence="3 4">
    <name type="scientific">Theileria orientalis</name>
    <dbReference type="NCBI Taxonomy" id="68886"/>
    <lineage>
        <taxon>Eukaryota</taxon>
        <taxon>Sar</taxon>
        <taxon>Alveolata</taxon>
        <taxon>Apicomplexa</taxon>
        <taxon>Aconoidasida</taxon>
        <taxon>Piroplasmida</taxon>
        <taxon>Theileriidae</taxon>
        <taxon>Theileria</taxon>
    </lineage>
</organism>
<dbReference type="EMBL" id="CP056070">
    <property type="protein sequence ID" value="UKK01660.2"/>
    <property type="molecule type" value="Genomic_DNA"/>
</dbReference>
<dbReference type="Proteomes" id="UP000244811">
    <property type="component" value="Chromosome 3"/>
</dbReference>
<evidence type="ECO:0000313" key="3">
    <source>
        <dbReference type="EMBL" id="UKK01660.2"/>
    </source>
</evidence>
<gene>
    <name evidence="3" type="ORF">MACK_002478</name>
</gene>
<accession>A0A976QT56</accession>
<proteinExistence type="predicted"/>
<feature type="region of interest" description="Disordered" evidence="2">
    <location>
        <begin position="202"/>
        <end position="237"/>
    </location>
</feature>
<feature type="region of interest" description="Disordered" evidence="2">
    <location>
        <begin position="57"/>
        <end position="83"/>
    </location>
</feature>
<evidence type="ECO:0000256" key="2">
    <source>
        <dbReference type="SAM" id="MobiDB-lite"/>
    </source>
</evidence>
<feature type="coiled-coil region" evidence="1">
    <location>
        <begin position="104"/>
        <end position="131"/>
    </location>
</feature>
<feature type="compositionally biased region" description="Basic and acidic residues" evidence="2">
    <location>
        <begin position="69"/>
        <end position="82"/>
    </location>
</feature>
<evidence type="ECO:0000256" key="1">
    <source>
        <dbReference type="SAM" id="Coils"/>
    </source>
</evidence>
<dbReference type="AlphaFoldDB" id="A0A976QT56"/>
<sequence length="237" mass="27297">MVEFDGVNIFRITRRATLFFNNGEQKHYIKSNYAWLEEKVGTDTTAGIALNKRELTQNSQDESAITSKKVSENESKKNERYSRQSVQVSSEVKQVVDPKARQVSENVKQSFDGLEEDLDEYSEQCESAISNEGIKTCSYDIKLFIKDSRHKLLEIDESNYDVEVYQCAIHIKLHQGIRCVAIKCGNETIWNIYKEYTVKGRGEEYGDDRDNKTKLSNQSKSSKPDYPRSEKLPIVLK</sequence>
<feature type="compositionally biased region" description="Basic and acidic residues" evidence="2">
    <location>
        <begin position="222"/>
        <end position="231"/>
    </location>
</feature>
<name>A0A976QT56_THEOR</name>
<keyword evidence="1" id="KW-0175">Coiled coil</keyword>
<feature type="compositionally biased region" description="Polar residues" evidence="2">
    <location>
        <begin position="57"/>
        <end position="66"/>
    </location>
</feature>
<evidence type="ECO:0000313" key="4">
    <source>
        <dbReference type="Proteomes" id="UP000244811"/>
    </source>
</evidence>